<dbReference type="InterPro" id="IPR029063">
    <property type="entry name" value="SAM-dependent_MTases_sf"/>
</dbReference>
<keyword evidence="3 4" id="KW-0620">Polyamine biosynthesis</keyword>
<dbReference type="Proteomes" id="UP000027936">
    <property type="component" value="Unassembled WGS sequence"/>
</dbReference>
<comment type="function">
    <text evidence="4">Catalyzes the irreversible transfer of a propylamine group from the amino donor S-adenosylmethioninamine (decarboxy-AdoMet) to putrescine (1,4-diaminobutane) to yield spermidine.</text>
</comment>
<dbReference type="InterPro" id="IPR030373">
    <property type="entry name" value="PABS_CS"/>
</dbReference>
<name>A0A072NEP8_SCHAZ</name>
<feature type="binding site" evidence="4">
    <location>
        <position position="68"/>
    </location>
    <ligand>
        <name>spermidine</name>
        <dbReference type="ChEBI" id="CHEBI:57834"/>
    </ligand>
</feature>
<comment type="caution">
    <text evidence="7">The sequence shown here is derived from an EMBL/GenBank/DDBJ whole genome shotgun (WGS) entry which is preliminary data.</text>
</comment>
<dbReference type="InterPro" id="IPR001045">
    <property type="entry name" value="Spermi_synthase"/>
</dbReference>
<feature type="active site" description="Proton acceptor" evidence="4 5">
    <location>
        <position position="461"/>
    </location>
</feature>
<dbReference type="UniPathway" id="UPA00248">
    <property type="reaction ID" value="UER00314"/>
</dbReference>
<accession>A0A072NEP8</accession>
<dbReference type="EC" id="2.5.1.16" evidence="4"/>
<dbReference type="PATRIC" id="fig|1348973.3.peg.4534"/>
<dbReference type="OrthoDB" id="9793120at2"/>
<feature type="binding site" evidence="4">
    <location>
        <position position="389"/>
    </location>
    <ligand>
        <name>spermidine</name>
        <dbReference type="ChEBI" id="CHEBI:57834"/>
    </ligand>
</feature>
<dbReference type="PANTHER" id="PTHR43317">
    <property type="entry name" value="THERMOSPERMINE SYNTHASE ACAULIS5"/>
    <property type="match status" value="1"/>
</dbReference>
<dbReference type="AlphaFoldDB" id="A0A072NEP8"/>
<evidence type="ECO:0000313" key="7">
    <source>
        <dbReference type="EMBL" id="KEF36139.1"/>
    </source>
</evidence>
<feature type="domain" description="PABS" evidence="6">
    <location>
        <begin position="13"/>
        <end position="239"/>
    </location>
</feature>
<comment type="caution">
    <text evidence="4 5">Lacks conserved residue(s) required for the propagation of feature annotation.</text>
</comment>
<dbReference type="SUPFAM" id="SSF53335">
    <property type="entry name" value="S-adenosyl-L-methionine-dependent methyltransferases"/>
    <property type="match status" value="2"/>
</dbReference>
<feature type="domain" description="PABS" evidence="6">
    <location>
        <begin position="309"/>
        <end position="540"/>
    </location>
</feature>
<evidence type="ECO:0000256" key="4">
    <source>
        <dbReference type="HAMAP-Rule" id="MF_00198"/>
    </source>
</evidence>
<feature type="binding site" evidence="4">
    <location>
        <begin position="149"/>
        <end position="150"/>
    </location>
    <ligand>
        <name>S-methyl-5'-thioadenosine</name>
        <dbReference type="ChEBI" id="CHEBI:17509"/>
    </ligand>
</feature>
<comment type="subunit">
    <text evidence="4">Homodimer or homotetramer.</text>
</comment>
<feature type="binding site" evidence="4">
    <location>
        <position position="365"/>
    </location>
    <ligand>
        <name>spermidine</name>
        <dbReference type="ChEBI" id="CHEBI:57834"/>
    </ligand>
</feature>
<evidence type="ECO:0000256" key="2">
    <source>
        <dbReference type="ARBA" id="ARBA00022679"/>
    </source>
</evidence>
<dbReference type="Gene3D" id="3.40.50.150">
    <property type="entry name" value="Vaccinia Virus protein VP39"/>
    <property type="match status" value="2"/>
</dbReference>
<evidence type="ECO:0000256" key="3">
    <source>
        <dbReference type="ARBA" id="ARBA00023115"/>
    </source>
</evidence>
<comment type="similarity">
    <text evidence="1 4">Belongs to the spermidine/spermine synthase family.</text>
</comment>
<dbReference type="GO" id="GO:0010487">
    <property type="term" value="F:thermospermine synthase activity"/>
    <property type="evidence" value="ECO:0007669"/>
    <property type="project" value="UniProtKB-ARBA"/>
</dbReference>
<evidence type="ECO:0000256" key="5">
    <source>
        <dbReference type="PROSITE-ProRule" id="PRU00354"/>
    </source>
</evidence>
<dbReference type="PROSITE" id="PS51006">
    <property type="entry name" value="PABS_2"/>
    <property type="match status" value="2"/>
</dbReference>
<evidence type="ECO:0000256" key="1">
    <source>
        <dbReference type="ARBA" id="ARBA00007867"/>
    </source>
</evidence>
<feature type="binding site" evidence="4">
    <location>
        <position position="39"/>
    </location>
    <ligand>
        <name>S-methyl-5'-thioadenosine</name>
        <dbReference type="ChEBI" id="CHEBI:17509"/>
    </ligand>
</feature>
<dbReference type="CDD" id="cd02440">
    <property type="entry name" value="AdoMet_MTases"/>
    <property type="match status" value="2"/>
</dbReference>
<evidence type="ECO:0000259" key="6">
    <source>
        <dbReference type="PROSITE" id="PS51006"/>
    </source>
</evidence>
<dbReference type="PANTHER" id="PTHR43317:SF1">
    <property type="entry name" value="THERMOSPERMINE SYNTHASE ACAULIS5"/>
    <property type="match status" value="1"/>
</dbReference>
<sequence length="599" mass="68249">MSNNNNQDSFRGDIYDLIELQQLLAGPHKIIFKGASPYQNVLLIETMNIRLYQNNELKWNSMDERIFHEALVHPSMLLSERHDRILIIGDESGLALREVLKYPSVNHVNLVALSPEILLAAKNTPEIIEINEGSFSDKRVQISDSNIDDVLMTEKQKFDVIIAILPEEESLFFTQEFFLQLSNQLTDSGLMVCTSSSPKDAPLKYWSISKTLESVPLYNLNYHVHVPWFGDCGFHLAGKKPLRWSEEKKIDVPNRSLPNNLMPWFIFSEQVMSFKNKAIVIVNSLDSLSLRKLSSSSEASTAPAEQEADVDPEELKELHHLLSNPHRILYEGIEGDHVLVLETADVRLYLDKQLQYSSLDEEIYHEALVHPALSMIQKRDRILIVGGGDGLAIREVLKYHDVRHIDLVDLDPLILDMASNIPAVVSLNKNALHDKRVFIHQQDIQVFQRNQKDQYDVIIVDLPDPGDEILSRLYTVEFFKELSNLLTDDGIIVCQSHSPEYAPLVYWSIGLTLKETGMHVQSYHINVPSFGDWGFHLAAKKPLAVDDIKLTIPNTTTLPEDLSTLFVFSPILQSVLMEAQINSLSDLKLHEIYRQEFSQ</sequence>
<protein>
    <recommendedName>
        <fullName evidence="4">Polyamine aminopropyltransferase</fullName>
    </recommendedName>
    <alternativeName>
        <fullName evidence="4">Putrescine aminopropyltransferase</fullName>
        <shortName evidence="4">PAPT</shortName>
    </alternativeName>
    <alternativeName>
        <fullName evidence="4">Spermidine synthase</fullName>
        <shortName evidence="4">SPDS</shortName>
        <shortName evidence="4">SPDSY</shortName>
        <ecNumber evidence="4">2.5.1.16</ecNumber>
    </alternativeName>
</protein>
<feature type="binding site" evidence="4">
    <location>
        <position position="409"/>
    </location>
    <ligand>
        <name>S-methyl-5'-thioadenosine</name>
        <dbReference type="ChEBI" id="CHEBI:17509"/>
    </ligand>
</feature>
<dbReference type="RefSeq" id="WP_035198778.1">
    <property type="nucleotide sequence ID" value="NZ_JJRY01000034.1"/>
</dbReference>
<keyword evidence="2 4" id="KW-0808">Transferase</keyword>
<dbReference type="PROSITE" id="PS01330">
    <property type="entry name" value="PABS_1"/>
    <property type="match status" value="1"/>
</dbReference>
<dbReference type="GO" id="GO:0008295">
    <property type="term" value="P:spermidine biosynthetic process"/>
    <property type="evidence" value="ECO:0007669"/>
    <property type="project" value="UniProtKB-UniRule"/>
</dbReference>
<dbReference type="InterPro" id="IPR030374">
    <property type="entry name" value="PABS"/>
</dbReference>
<dbReference type="HAMAP" id="MF_00198">
    <property type="entry name" value="Spermidine_synth"/>
    <property type="match status" value="2"/>
</dbReference>
<proteinExistence type="inferred from homology"/>
<comment type="catalytic activity">
    <reaction evidence="4">
        <text>S-adenosyl 3-(methylsulfanyl)propylamine + putrescine = S-methyl-5'-thioadenosine + spermidine + H(+)</text>
        <dbReference type="Rhea" id="RHEA:12721"/>
        <dbReference type="ChEBI" id="CHEBI:15378"/>
        <dbReference type="ChEBI" id="CHEBI:17509"/>
        <dbReference type="ChEBI" id="CHEBI:57443"/>
        <dbReference type="ChEBI" id="CHEBI:57834"/>
        <dbReference type="ChEBI" id="CHEBI:326268"/>
        <dbReference type="EC" id="2.5.1.16"/>
    </reaction>
</comment>
<reference evidence="7 8" key="1">
    <citation type="submission" date="2014-04" db="EMBL/GenBank/DDBJ databases">
        <title>Draft genome sequence of Bacillus azotoformans MEV2011, a (co-) denitrifying strain unable to grow in the presence of oxygen.</title>
        <authorList>
            <person name="Nielsen M."/>
            <person name="Schreiber L."/>
            <person name="Finster K."/>
            <person name="Schramm A."/>
        </authorList>
    </citation>
    <scope>NUCLEOTIDE SEQUENCE [LARGE SCALE GENOMIC DNA]</scope>
    <source>
        <strain evidence="7 8">MEV2011</strain>
    </source>
</reference>
<gene>
    <name evidence="4" type="primary">speE</name>
    <name evidence="7" type="ORF">M670_04664</name>
</gene>
<evidence type="ECO:0000313" key="8">
    <source>
        <dbReference type="Proteomes" id="UP000027936"/>
    </source>
</evidence>
<comment type="pathway">
    <text evidence="4">Amine and polyamine biosynthesis; spermidine biosynthesis; spermidine from putrescine: step 1/1.</text>
</comment>
<dbReference type="Pfam" id="PF01564">
    <property type="entry name" value="Spermine_synth"/>
    <property type="match status" value="2"/>
</dbReference>
<organism evidence="7 8">
    <name type="scientific">Schinkia azotoformans MEV2011</name>
    <dbReference type="NCBI Taxonomy" id="1348973"/>
    <lineage>
        <taxon>Bacteria</taxon>
        <taxon>Bacillati</taxon>
        <taxon>Bacillota</taxon>
        <taxon>Bacilli</taxon>
        <taxon>Bacillales</taxon>
        <taxon>Bacillaceae</taxon>
        <taxon>Calidifontibacillus/Schinkia group</taxon>
        <taxon>Schinkia</taxon>
    </lineage>
</organism>
<dbReference type="EMBL" id="JJRY01000034">
    <property type="protein sequence ID" value="KEF36139.1"/>
    <property type="molecule type" value="Genomic_DNA"/>
</dbReference>
<dbReference type="GO" id="GO:0004766">
    <property type="term" value="F:spermidine synthase activity"/>
    <property type="evidence" value="ECO:0007669"/>
    <property type="project" value="UniProtKB-UniRule"/>
</dbReference>
<keyword evidence="4" id="KW-0745">Spermidine biosynthesis</keyword>